<evidence type="ECO:0000256" key="18">
    <source>
        <dbReference type="ARBA" id="ARBA00022844"/>
    </source>
</evidence>
<dbReference type="InterPro" id="IPR000328">
    <property type="entry name" value="GP41-like"/>
</dbReference>
<comment type="similarity">
    <text evidence="32">Belongs to the HIV-1 env protein family.</text>
</comment>
<dbReference type="InterPro" id="IPR036377">
    <property type="entry name" value="Gp120_core_sf"/>
</dbReference>
<keyword evidence="16 32" id="KW-0732">Signal</keyword>
<dbReference type="GO" id="GO:0016020">
    <property type="term" value="C:membrane"/>
    <property type="evidence" value="ECO:0007669"/>
    <property type="project" value="UniProtKB-UniRule"/>
</dbReference>
<feature type="domain" description="Human immunodeficiency virus 1 envelope glycoprotein Gp120" evidence="34">
    <location>
        <begin position="33"/>
        <end position="509"/>
    </location>
</feature>
<evidence type="ECO:0000256" key="33">
    <source>
        <dbReference type="RuleBase" id="RU363095"/>
    </source>
</evidence>
<evidence type="ECO:0000256" key="27">
    <source>
        <dbReference type="ARBA" id="ARBA00023157"/>
    </source>
</evidence>
<comment type="function">
    <text evidence="32">Surface protein gp120: Attaches the virus to the host lymphoid cell by binding to the primary receptor CD4. This interaction induces a structural rearrangement creating a high affinity binding site for a chemokine coreceptor like CXCR4 and/or CCR5. Acts as a ligand for CD209/DC-SIGN and CLEC4M/DC-SIGNR, which are respectively found on dendritic cells (DCs), and on endothelial cells of liver sinusoids and lymph node sinuses. These interactions allow capture of viral particles at mucosal surfaces by these cells and subsequent transmission to permissive cells. HIV subverts the migration properties of dendritic cells to gain access to CD4+ T-cells in lymph nodes. Virus transmission to permissive T-cells occurs either in trans (without DCs infection, through viral capture and transmission), or in cis (following DCs productive infection, through the usual CD4-gp120 interaction), thereby inducing a robust infection. In trans infection, bound virions remain infectious over days and it is proposed that they are not degraded, but protected in non-lysosomal acidic organelles within the DCs close to the cell membrane thus contributing to the viral infectious potential during DCs' migration from the periphery to the lymphoid tissues. On arrival at lymphoid tissues, intact virions recycle back to DCs' cell surface allowing virus transmission to CD4+ T-cells.</text>
</comment>
<evidence type="ECO:0000256" key="13">
    <source>
        <dbReference type="ARBA" id="ARBA00022685"/>
    </source>
</evidence>
<evidence type="ECO:0000256" key="26">
    <source>
        <dbReference type="ARBA" id="ARBA00023139"/>
    </source>
</evidence>
<accession>L7WJR7</accession>
<dbReference type="FunFam" id="2.170.40.20:FF:000004">
    <property type="entry name" value="Envelope glycoprotein gp160"/>
    <property type="match status" value="1"/>
</dbReference>
<feature type="lipid moiety-binding region" description="S-palmitoyl cysteine; by host" evidence="32">
    <location>
        <position position="842"/>
    </location>
</feature>
<evidence type="ECO:0000256" key="1">
    <source>
        <dbReference type="ARBA" id="ARBA00004402"/>
    </source>
</evidence>
<evidence type="ECO:0000256" key="11">
    <source>
        <dbReference type="ARBA" id="ARBA00022581"/>
    </source>
</evidence>
<feature type="region of interest" description="Fusion peptide" evidence="32">
    <location>
        <begin position="510"/>
        <end position="530"/>
    </location>
</feature>
<protein>
    <recommendedName>
        <fullName evidence="32">Envelope glycoprotein gp160</fullName>
    </recommendedName>
    <alternativeName>
        <fullName evidence="32">Env polyprotein</fullName>
    </alternativeName>
    <component>
        <recommendedName>
            <fullName evidence="32">Surface protein gp120</fullName>
            <shortName evidence="32">SU</shortName>
        </recommendedName>
        <alternativeName>
            <fullName evidence="32">Glycoprotein 120</fullName>
            <shortName evidence="32">gp120</shortName>
        </alternativeName>
    </component>
    <component>
        <recommendedName>
            <fullName evidence="32">Transmembrane protein gp41</fullName>
            <shortName evidence="32">TM</shortName>
        </recommendedName>
        <alternativeName>
            <fullName evidence="32">Glycoprotein 41</fullName>
            <shortName evidence="32">gp41</shortName>
        </alternativeName>
    </component>
</protein>
<sequence length="861" mass="97738">MRVMGILRNCQRWWIWGILGFWMLMNCNVVGNLWVTVYYGVPVWREAKTTLFCASDAKAYDREVHNVWATHACVPTDPNPQEMVLVNVTENFNMWKNDMVEQMHEDVISLWDQSLKPCVKLTPLCVTLNCSHEITITVNGTSSSNTTGTIAEGMKNCSFNATTDLRDKHKKENALFYSLDIIKLEENSNSSEYRLRRCNASTITQACPKVSFDPIPIHYCAPAGYAILKCNNKTFNGTGPCNNVSTVQCTHGIKPVVSTQLLLNGSLAEGEIIIRSENLTDNVKTIIVHLNEPVEITCTRPNNNTRRSVRIGPGQAFYTTGEIIGDTRQAHCNISERNWTTTLHRVSEKLREQFPNKTITFKSSSGGDLEIQTHSFNCGGEFFYCDTSKLFNNTFNGTNMMNNYTDNNIITLQCRIKQIINMWQRVGRAMYAPPIKGIITCKSNITGILLTRDGGNHKDTNNTETFRPAGGNMKDNWRSELYKYKVVEIKPLGIAPTTAKRRVVEREKRAVGIGAVFLGFLGAAGSTMGAASITLTVQARQLLSGIVQQQSNLLRAIEAQQHMLQLTVWGIKQLQARVLAVERYLQDQQLLGIWGCSGKLICTTNVPWNSSWSNRSQDDIWENMTWMQWDKEINNYTNSIYRLLEESQNQQERNEKDLLALDSWNSLWNWFNISNWLWYIKIFIMIVGGLIGLRIIFAVLSIVNRVRQGYSPLSFQTLIPNPRGPDRLGGIEEEGGEQDRDRSIRLVNGFLAIAWDDLRSLCLFSYHRLRDFILVIARAVELLGRSSLRGLQRVWEALKYLGSLVQYWGLEIKKSAISLLDTIAITVAEGTDRIIELIQRICRAILHIPRRIRQGLEAALQ</sequence>
<keyword evidence="13 32" id="KW-0165">Cleavage on pair of basic residues</keyword>
<comment type="function">
    <text evidence="32">Envelope glycoprotein gp160: Oligomerizes in the host endoplasmic reticulum into predominantly trimers. In a second time, gp160 transits in the host Golgi, where glycosylation is completed. The precursor is then proteolytically cleaved in the trans-Golgi and thereby activated by cellular furin or furin-like proteases to produce gp120 and gp41.</text>
</comment>
<keyword evidence="23 32" id="KW-1039">Host endosome</keyword>
<keyword evidence="19 32" id="KW-1043">Host membrane</keyword>
<evidence type="ECO:0000256" key="3">
    <source>
        <dbReference type="ARBA" id="ARBA00004505"/>
    </source>
</evidence>
<comment type="subcellular location">
    <subcellularLocation>
        <location evidence="3">Host cell membrane</location>
        <topology evidence="3">Peripheral membrane protein</topology>
    </subcellularLocation>
    <subcellularLocation>
        <location evidence="1">Host cell membrane</location>
        <topology evidence="1">Single-pass type I membrane protein</topology>
    </subcellularLocation>
    <subcellularLocation>
        <location evidence="2">Host endosome membrane</location>
        <topology evidence="2">Peripheral membrane protein</topology>
    </subcellularLocation>
    <subcellularLocation>
        <location evidence="5">Host endosome membrane</location>
        <topology evidence="5">Single-pass type I membrane protein</topology>
    </subcellularLocation>
    <subcellularLocation>
        <location evidence="6">Virion membrane</location>
        <topology evidence="6">Peripheral membrane protein</topology>
    </subcellularLocation>
    <subcellularLocation>
        <location evidence="4">Virion membrane</location>
        <topology evidence="4">Single-pass type I membrane protein</topology>
    </subcellularLocation>
</comment>
<dbReference type="GO" id="GO:0044175">
    <property type="term" value="C:host cell endosome membrane"/>
    <property type="evidence" value="ECO:0007669"/>
    <property type="project" value="UniProtKB-SubCell"/>
</dbReference>
<keyword evidence="10 32" id="KW-1165">Clathrin-mediated endocytosis of virus by host</keyword>
<evidence type="ECO:0000313" key="36">
    <source>
        <dbReference type="EMBL" id="AGC81176.1"/>
    </source>
</evidence>
<comment type="function">
    <text evidence="32">Transmembrane protein gp41: Acts as a class I viral fusion protein. Under the current model, the protein has at least 3 conformational states: pre-fusion native state, pre-hairpin intermediate state, and post-fusion hairpin state. During fusion of viral and target intracellular membranes, the coiled coil regions (heptad repeats) assume a trimer-of-hairpins structure, positioning the fusion peptide in close proximity to the C-terminal region of the ectodomain. The formation of this structure appears to drive apposition and subsequent fusion of viral and target cell membranes. Complete fusion occurs in host cell endosomes and is dynamin-dependent, however some lipid transfer might occur at the plasma membrane. The virus undergoes clathrin-dependent internalization long before endosomal fusion, thus minimizing the surface exposure of conserved viral epitopes during fusion and reducing the efficacy of inhibitors targeting these epitopes. Membranes fusion leads to delivery of the nucleocapsid into the cytoplasm.</text>
</comment>
<comment type="domain">
    <text evidence="32 33">The 17 amino acids long immunosuppressive region is present in many retroviral envelope proteins. Synthetic peptides derived from this relatively conserved sequence inhibit immune function in vitro and in vivo.</text>
</comment>
<comment type="PTM">
    <text evidence="32">Palmitoylation of the transmembrane protein and of Env polyprotein (prior to its proteolytic cleavage) is essential for their association with host cell membrane lipid rafts. Palmitoylation is therefore required for envelope trafficking to classical lipid rafts, but not for viral replication.</text>
</comment>
<dbReference type="GO" id="GO:0055036">
    <property type="term" value="C:virion membrane"/>
    <property type="evidence" value="ECO:0007669"/>
    <property type="project" value="UniProtKB-SubCell"/>
</dbReference>
<keyword evidence="15 32" id="KW-0053">Apoptosis</keyword>
<dbReference type="GO" id="GO:0019062">
    <property type="term" value="P:virion attachment to host cell"/>
    <property type="evidence" value="ECO:0007669"/>
    <property type="project" value="UniProtKB-UniRule"/>
</dbReference>
<keyword evidence="29 32" id="KW-0899">Viral immunoevasion</keyword>
<evidence type="ECO:0000256" key="30">
    <source>
        <dbReference type="ARBA" id="ARBA00023288"/>
    </source>
</evidence>
<dbReference type="InterPro" id="IPR000777">
    <property type="entry name" value="HIV1_Gp120"/>
</dbReference>
<dbReference type="GO" id="GO:0019031">
    <property type="term" value="C:viral envelope"/>
    <property type="evidence" value="ECO:0007669"/>
    <property type="project" value="UniProtKB-KW"/>
</dbReference>
<feature type="chain" id="PRO_5023341948" description="Transmembrane protein gp41" evidence="32">
    <location>
        <begin position="510"/>
        <end position="861"/>
    </location>
</feature>
<keyword evidence="25 32" id="KW-0472">Membrane</keyword>
<keyword evidence="8 32" id="KW-1170">Fusion of virus membrane with host endosomal membrane</keyword>
<evidence type="ECO:0000256" key="2">
    <source>
        <dbReference type="ARBA" id="ARBA00004433"/>
    </source>
</evidence>
<dbReference type="Gene3D" id="2.170.40.20">
    <property type="entry name" value="Human immunodeficiency virus 1, Gp160, envelope glycoprotein"/>
    <property type="match status" value="2"/>
</dbReference>
<keyword evidence="11 32" id="KW-0945">Host-virus interaction</keyword>
<evidence type="ECO:0000259" key="35">
    <source>
        <dbReference type="Pfam" id="PF00517"/>
    </source>
</evidence>
<comment type="domain">
    <text evidence="32">The CD4-binding region is targeted by the antibody b12.</text>
</comment>
<keyword evidence="22 32" id="KW-1133">Transmembrane helix</keyword>
<keyword evidence="18 32" id="KW-0946">Virion</keyword>
<feature type="disulfide bond" evidence="32">
    <location>
        <begin position="596"/>
        <end position="602"/>
    </location>
</feature>
<comment type="caution">
    <text evidence="32 33">Lacks conserved residue(s) required for the propagation of feature annotation.</text>
</comment>
<evidence type="ECO:0000256" key="21">
    <source>
        <dbReference type="ARBA" id="ARBA00022890"/>
    </source>
</evidence>
<dbReference type="Pfam" id="PF00517">
    <property type="entry name" value="GP41"/>
    <property type="match status" value="1"/>
</dbReference>
<evidence type="ECO:0000256" key="31">
    <source>
        <dbReference type="ARBA" id="ARBA00023296"/>
    </source>
</evidence>
<evidence type="ECO:0000256" key="7">
    <source>
        <dbReference type="ARBA" id="ARBA00022506"/>
    </source>
</evidence>
<feature type="region of interest" description="Immunosuppression" evidence="32">
    <location>
        <begin position="572"/>
        <end position="590"/>
    </location>
</feature>
<keyword evidence="31 32" id="KW-1160">Virus entry into host cell</keyword>
<keyword evidence="21 32" id="KW-1164">Virus endocytosis by host</keyword>
<keyword evidence="30 32" id="KW-0449">Lipoprotein</keyword>
<feature type="coiled-coil region" evidence="32">
    <location>
        <begin position="631"/>
        <end position="665"/>
    </location>
</feature>
<feature type="transmembrane region" description="Helical" evidence="33">
    <location>
        <begin position="13"/>
        <end position="41"/>
    </location>
</feature>
<keyword evidence="14 32" id="KW-0812">Transmembrane</keyword>
<evidence type="ECO:0000256" key="4">
    <source>
        <dbReference type="ARBA" id="ARBA00004563"/>
    </source>
</evidence>
<comment type="domain">
    <text evidence="32">Some of the most genetically diverse regions of the viral genome are present in Env. They are called variable regions 1 through 5 (V1 through V5). Coreceptor usage of gp120 is determined mainly by the primary structure of the third variable region (V3) in the outer domain of gp120. The sequence of V3 determines which coreceptor, CCR5 and/or CXCR4 (corresponding to R5/macrophage, X4/T cell and R5X4/T cell and macrophage tropism), is used to trigger the fusion potential of the Env complex, and hence which cells the virus can infect. Binding to CCR5 involves a region adjacent in addition to V3.</text>
</comment>
<comment type="PTM">
    <text evidence="32">Highly glycosylated by host. The high number of glycan on the protein is reffered to as 'glycan shield' because it contributes to hide protein sequence from adaptive immune system.</text>
</comment>
<evidence type="ECO:0000256" key="6">
    <source>
        <dbReference type="ARBA" id="ARBA00004650"/>
    </source>
</evidence>
<dbReference type="Gene3D" id="1.20.5.490">
    <property type="entry name" value="Single helix bin"/>
    <property type="match status" value="1"/>
</dbReference>
<keyword evidence="17 32" id="KW-1161">Viral attachment to host cell</keyword>
<dbReference type="HAMAP" id="MF_04083">
    <property type="entry name" value="HIV_ENV"/>
    <property type="match status" value="1"/>
</dbReference>
<dbReference type="GO" id="GO:1903908">
    <property type="term" value="P:positive regulation of plasma membrane raft polarization"/>
    <property type="evidence" value="ECO:0007669"/>
    <property type="project" value="UniProtKB-UniRule"/>
</dbReference>
<feature type="region of interest" description="CD4-binding loop" evidence="32">
    <location>
        <begin position="364"/>
        <end position="374"/>
    </location>
</feature>
<dbReference type="GO" id="GO:0075512">
    <property type="term" value="P:clathrin-dependent endocytosis of virus by host cell"/>
    <property type="evidence" value="ECO:0007669"/>
    <property type="project" value="UniProtKB-UniRule"/>
</dbReference>
<dbReference type="GO" id="GO:0019082">
    <property type="term" value="P:viral protein processing"/>
    <property type="evidence" value="ECO:0007669"/>
    <property type="project" value="UniProtKB-UniRule"/>
</dbReference>
<evidence type="ECO:0000256" key="15">
    <source>
        <dbReference type="ARBA" id="ARBA00022703"/>
    </source>
</evidence>
<feature type="site" description="Cleavage; by host furin" evidence="32">
    <location>
        <begin position="509"/>
        <end position="510"/>
    </location>
</feature>
<evidence type="ECO:0000256" key="29">
    <source>
        <dbReference type="ARBA" id="ARBA00023280"/>
    </source>
</evidence>
<evidence type="ECO:0000256" key="8">
    <source>
        <dbReference type="ARBA" id="ARBA00022510"/>
    </source>
</evidence>
<feature type="domain" description="Retroviral envelope protein GP41-like" evidence="35">
    <location>
        <begin position="528"/>
        <end position="718"/>
    </location>
</feature>
<evidence type="ECO:0000256" key="24">
    <source>
        <dbReference type="ARBA" id="ARBA00023054"/>
    </source>
</evidence>
<feature type="short sequence motif" description="YXXL motif; contains endocytosis signal" evidence="32">
    <location>
        <begin position="710"/>
        <end position="713"/>
    </location>
</feature>
<comment type="subcellular location">
    <molecule>Transmembrane protein gp41</molecule>
    <subcellularLocation>
        <location evidence="32">Virion membrane</location>
        <topology evidence="32">Single-pass type I membrane protein</topology>
    </subcellularLocation>
    <subcellularLocation>
        <location evidence="32">Host cell membrane</location>
        <topology evidence="32">Single-pass type I membrane protein</topology>
    </subcellularLocation>
    <subcellularLocation>
        <location evidence="32">Host endosome membrane</location>
        <topology evidence="32">Single-pass type I membrane protein</topology>
    </subcellularLocation>
    <text evidence="32">It is probably concentrated at the site of budding and incorporated into the virions possibly by contacts between the cytoplasmic tail of Env and the N-terminus of Gag.</text>
</comment>
<dbReference type="InterPro" id="IPR037527">
    <property type="entry name" value="Gp160"/>
</dbReference>
<evidence type="ECO:0000256" key="32">
    <source>
        <dbReference type="HAMAP-Rule" id="MF_04083"/>
    </source>
</evidence>
<organismHost>
    <name type="scientific">Homo sapiens</name>
    <name type="common">Human</name>
    <dbReference type="NCBI Taxonomy" id="9606"/>
</organismHost>
<evidence type="ECO:0000256" key="10">
    <source>
        <dbReference type="ARBA" id="ARBA00022570"/>
    </source>
</evidence>
<feature type="transmembrane region" description="Helical" evidence="33">
    <location>
        <begin position="510"/>
        <end position="533"/>
    </location>
</feature>
<name>L7WJR7_HV1</name>
<dbReference type="FunFam" id="1.10.287.210:FF:000001">
    <property type="entry name" value="Envelope glycoprotein gp160"/>
    <property type="match status" value="1"/>
</dbReference>
<feature type="chain" id="PRO_5023341947" description="Envelope glycoprotein gp160" evidence="32">
    <location>
        <begin position="32"/>
        <end position="861"/>
    </location>
</feature>
<evidence type="ECO:0000256" key="5">
    <source>
        <dbReference type="ARBA" id="ARBA00004578"/>
    </source>
</evidence>
<comment type="subunit">
    <text evidence="32">The mature envelope protein (Env) consists of a homotrimer of non-covalently associated gp120-gp41 heterodimers. The resulting complex protrudes from the virus surface as a spike. There seems to be as few as 10 spikes on the average virion. Surface protein gp120 interacts with host CD4, CCR5 and CXCR4. Gp120 also interacts with the C-type lectins CD209/DC-SIGN and CLEC4M/DC-SIGNR (collectively referred to as DC-SIGN(R)). Gp120 and gp41 interact with GalCer. Gp120 interacts with host ITGA4/ITGB7 complex; on CD4+ T-cells, this interaction results in rapid activation of integrin ITGAL/LFA-1, which facilitates efficient cell-to-cell spreading of HIV-1. Gp120 interacts with cell-associated heparan sulfate; this interaction increases virus infectivity on permissive cells and may be involved in infection of CD4- cells.</text>
</comment>
<dbReference type="Pfam" id="PF00516">
    <property type="entry name" value="GP120"/>
    <property type="match status" value="1"/>
</dbReference>
<reference evidence="36" key="1">
    <citation type="journal article" date="2012" name="PLoS Pathog.">
        <title>Central Nervous System Compartmentalization of HIV-1 Subtype C Variants Early and Late in Infection in Young Children.</title>
        <authorList>
            <person name="Sturdevant C.B."/>
            <person name="Dow A."/>
            <person name="Jabara C.B."/>
            <person name="Joseph S.B."/>
            <person name="Schnell G."/>
            <person name="Takamune N."/>
            <person name="Mallewa M."/>
            <person name="Heyderman R.S."/>
            <person name="Van Rie A."/>
            <person name="Swanstrom R."/>
        </authorList>
    </citation>
    <scope>NUCLEOTIDE SEQUENCE</scope>
    <source>
        <strain evidence="36">4001_Plasma_Visit_1_amplicon24</strain>
    </source>
</reference>
<comment type="miscellaneous">
    <text evidence="32">HIV-1 lineages are divided in three main groups, M (for Major), O (for Outlier), and N (for New, or Non-M, Non-O). The vast majority of strains found worldwide belong to the group M. Group O seems to be endemic to and largely confined to Cameroon and neighboring countries in West Central Africa, where these viruses represent a small minority of HIV-1 strains. The group N is represented by a limited number of isolates from Cameroonian persons. The group M is further subdivided in 9 clades or subtypes (A to D, F to H, J and K).</text>
</comment>
<dbReference type="CDD" id="cd09909">
    <property type="entry name" value="HIV-1-like_HR1-HR2"/>
    <property type="match status" value="1"/>
</dbReference>
<feature type="region of interest" description="MPER; binding to GalCer" evidence="32">
    <location>
        <begin position="660"/>
        <end position="681"/>
    </location>
</feature>
<comment type="subcellular location">
    <molecule>Surface protein gp120</molecule>
    <subcellularLocation>
        <location evidence="32">Virion membrane</location>
        <topology evidence="32">Peripheral membrane protein</topology>
    </subcellularLocation>
    <subcellularLocation>
        <location evidence="32">Host cell membrane</location>
        <topology evidence="32">Peripheral membrane protein</topology>
    </subcellularLocation>
    <subcellularLocation>
        <location evidence="32">Host endosome membrane</location>
        <topology evidence="32">Single-pass type I membrane protein</topology>
    </subcellularLocation>
    <text evidence="32">The surface protein is not anchored to the viral envelope, but associates with the extravirion surface through its binding to TM. It is probably concentrated at the site of budding and incorporated into the virions possibly by contacts between the cytoplasmic tail of Env and the N-terminus of Gag.</text>
</comment>
<keyword evidence="24 32" id="KW-0175">Coiled coil</keyword>
<dbReference type="SUPFAM" id="SSF56502">
    <property type="entry name" value="gp120 core"/>
    <property type="match status" value="2"/>
</dbReference>
<dbReference type="GO" id="GO:0005198">
    <property type="term" value="F:structural molecule activity"/>
    <property type="evidence" value="ECO:0007669"/>
    <property type="project" value="UniProtKB-UniRule"/>
</dbReference>
<organism evidence="36">
    <name type="scientific">Human immunodeficiency virus type 1</name>
    <name type="common">HIV-1</name>
    <dbReference type="NCBI Taxonomy" id="11676"/>
    <lineage>
        <taxon>Viruses</taxon>
        <taxon>Riboviria</taxon>
        <taxon>Pararnavirae</taxon>
        <taxon>Artverviricota</taxon>
        <taxon>Revtraviricetes</taxon>
        <taxon>Ortervirales</taxon>
        <taxon>Retroviridae</taxon>
        <taxon>Orthoretrovirinae</taxon>
        <taxon>Lentivirus</taxon>
        <taxon>Lentivirus humimdef1</taxon>
    </lineage>
</organism>
<dbReference type="Gene3D" id="1.10.287.210">
    <property type="match status" value="1"/>
</dbReference>
<keyword evidence="20 32" id="KW-0261">Viral envelope protein</keyword>
<feature type="topological domain" description="Cytoplasmic" evidence="32">
    <location>
        <begin position="704"/>
        <end position="861"/>
    </location>
</feature>
<dbReference type="GO" id="GO:0020002">
    <property type="term" value="C:host cell plasma membrane"/>
    <property type="evidence" value="ECO:0007669"/>
    <property type="project" value="UniProtKB-SubCell"/>
</dbReference>
<feature type="disulfide bond" evidence="32">
    <location>
        <begin position="53"/>
        <end position="73"/>
    </location>
</feature>
<evidence type="ECO:0000256" key="22">
    <source>
        <dbReference type="ARBA" id="ARBA00022989"/>
    </source>
</evidence>
<comment type="domain">
    <text evidence="32">The YXXL motif is involved in determining the exact site of viral release at the surface of infected mononuclear cells and promotes endocytosis. YXXL and di-leucine endocytosis motifs interact directly or indirectly with the clathrin adapter complexes, opperate independently, and their activities are not additive.</text>
</comment>
<evidence type="ECO:0000256" key="14">
    <source>
        <dbReference type="ARBA" id="ARBA00022692"/>
    </source>
</evidence>
<keyword evidence="12 32" id="KW-1162">Viral penetration into host cytoplasm</keyword>
<keyword evidence="28 32" id="KW-0325">Glycoprotein</keyword>
<keyword evidence="9 32" id="KW-1032">Host cell membrane</keyword>
<feature type="disulfide bond" evidence="32">
    <location>
        <begin position="230"/>
        <end position="241"/>
    </location>
</feature>
<feature type="transmembrane region" description="Helical" evidence="33">
    <location>
        <begin position="676"/>
        <end position="703"/>
    </location>
</feature>
<evidence type="ECO:0000256" key="17">
    <source>
        <dbReference type="ARBA" id="ARBA00022804"/>
    </source>
</evidence>
<feature type="disulfide bond" evidence="32">
    <location>
        <begin position="220"/>
        <end position="249"/>
    </location>
</feature>
<evidence type="ECO:0000256" key="25">
    <source>
        <dbReference type="ARBA" id="ARBA00023136"/>
    </source>
</evidence>
<dbReference type="GO" id="GO:0052031">
    <property type="term" value="P:symbiont-mediated perturbation of host defense response"/>
    <property type="evidence" value="ECO:0007669"/>
    <property type="project" value="UniProtKB-UniRule"/>
</dbReference>
<evidence type="ECO:0000256" key="12">
    <source>
        <dbReference type="ARBA" id="ARBA00022595"/>
    </source>
</evidence>
<dbReference type="GO" id="GO:1903911">
    <property type="term" value="P:positive regulation of receptor clustering"/>
    <property type="evidence" value="ECO:0007669"/>
    <property type="project" value="UniProtKB-UniRule"/>
</dbReference>
<feature type="lipid moiety-binding region" description="S-palmitoyl cysteine; by host" evidence="32">
    <location>
        <position position="762"/>
    </location>
</feature>
<evidence type="ECO:0000259" key="34">
    <source>
        <dbReference type="Pfam" id="PF00516"/>
    </source>
</evidence>
<evidence type="ECO:0000256" key="9">
    <source>
        <dbReference type="ARBA" id="ARBA00022511"/>
    </source>
</evidence>
<keyword evidence="26 32" id="KW-0564">Palmitate</keyword>
<dbReference type="GO" id="GO:0039654">
    <property type="term" value="P:fusion of virus membrane with host endosome membrane"/>
    <property type="evidence" value="ECO:0007669"/>
    <property type="project" value="UniProtKB-UniRule"/>
</dbReference>
<comment type="miscellaneous">
    <text evidence="32">Inhibitors targeting HIV-1 viral envelope proteins are used as antiretroviral drugs. Attachment of virions to the cell surface via non-specific interactions and CD4 binding can be blocked by inhibitors that include cyanovirin-N, cyclotriazadisulfonamide analogs, PRO 2000, TNX 355 and PRO 542. In addition, BMS 806 can block CD4-induced conformational changes. Env interactions with the coreceptor molecules can be targeted by CCR5 antagonists including SCH-D, maraviroc (UK 427857) and aplaviroc (GW 873140), and the CXCR4 antagonist AMD 070. Fusion of viral and cellular membranes can be inhibited by peptides such as enfuvirtide and tifuvirtide (T 1249). Resistance to inhibitors associated with mutations in Env are observed. Most of the time, single mutations confer only a modest reduction in drug susceptibility. Combination of several mutations is usually required to develop a high-level drug resistance.</text>
</comment>
<reference evidence="36" key="2">
    <citation type="submission" date="2012-11" db="EMBL/GenBank/DDBJ databases">
        <authorList>
            <person name="Buckheit Sturdevant C."/>
            <person name="Dow A."/>
            <person name="Jabara C.B."/>
            <person name="Joseph S.B."/>
            <person name="Schnell G."/>
            <person name="Takamune N."/>
            <person name="Mallewa M."/>
            <person name="Heyderman R.S."/>
            <person name="Van Rie A."/>
            <person name="Swanstrom R."/>
        </authorList>
    </citation>
    <scope>NUCLEOTIDE SEQUENCE</scope>
    <source>
        <strain evidence="36">4001_Plasma_Visit_1_amplicon24</strain>
    </source>
</reference>
<comment type="PTM">
    <text evidence="32">Specific enzymatic cleavages in vivo yield mature proteins. Envelope glycoproteins are synthesized as a inactive precursor that is heavily N-glycosylated and processed likely by host cell furin in the Golgi to yield the mature SU and TM proteins. The cleavage site between SU and TM requires the minimal sequence [KR]-X-[KR]-R. About 2 of the 9 disulfide bonds of gp41 are reduced by P4HB/PDI, following binding to CD4 receptor.</text>
</comment>
<gene>
    <name evidence="32 36" type="primary">env</name>
</gene>
<comment type="domain">
    <text evidence="32">The membrane proximal external region (MPER) present in gp41 is a tryptophan-rich region recognized by the antibodies 2F5, Z13, and 4E10. MPER seems to play a role in fusion.</text>
</comment>
<dbReference type="EMBL" id="KC187341">
    <property type="protein sequence ID" value="AGC81176.1"/>
    <property type="molecule type" value="Genomic_RNA"/>
</dbReference>
<proteinExistence type="inferred from homology"/>
<evidence type="ECO:0000256" key="28">
    <source>
        <dbReference type="ARBA" id="ARBA00023180"/>
    </source>
</evidence>
<dbReference type="SUPFAM" id="SSF58069">
    <property type="entry name" value="Virus ectodomain"/>
    <property type="match status" value="1"/>
</dbReference>
<evidence type="ECO:0000256" key="20">
    <source>
        <dbReference type="ARBA" id="ARBA00022879"/>
    </source>
</evidence>
<evidence type="ECO:0000256" key="23">
    <source>
        <dbReference type="ARBA" id="ARBA00023046"/>
    </source>
</evidence>
<keyword evidence="7 32" id="KW-1168">Fusion of virus membrane with host membrane</keyword>
<dbReference type="FunFam" id="2.170.40.20:FF:000003">
    <property type="entry name" value="Envelope glycoprotein gp160"/>
    <property type="match status" value="1"/>
</dbReference>
<evidence type="ECO:0000256" key="16">
    <source>
        <dbReference type="ARBA" id="ARBA00022729"/>
    </source>
</evidence>
<evidence type="ECO:0000256" key="19">
    <source>
        <dbReference type="ARBA" id="ARBA00022870"/>
    </source>
</evidence>
<dbReference type="GO" id="GO:0019064">
    <property type="term" value="P:fusion of virus membrane with host plasma membrane"/>
    <property type="evidence" value="ECO:0007669"/>
    <property type="project" value="UniProtKB-UniRule"/>
</dbReference>
<keyword evidence="27 32" id="KW-1015">Disulfide bond</keyword>